<sequence>MFDHHMLREAIVTDKRKQYTQPSKKVVKPSSSIFSFFKIF</sequence>
<reference evidence="1 2" key="1">
    <citation type="submission" date="2019-07" db="EMBL/GenBank/DDBJ databases">
        <title>Whole genome shotgun sequence of Alkalibacillus haloalkaliphilus NBRC 103110.</title>
        <authorList>
            <person name="Hosoyama A."/>
            <person name="Uohara A."/>
            <person name="Ohji S."/>
            <person name="Ichikawa N."/>
        </authorList>
    </citation>
    <scope>NUCLEOTIDE SEQUENCE [LARGE SCALE GENOMIC DNA]</scope>
    <source>
        <strain evidence="1 2">NBRC 103110</strain>
    </source>
</reference>
<dbReference type="EMBL" id="BJYA01000012">
    <property type="protein sequence ID" value="GEN45995.1"/>
    <property type="molecule type" value="Genomic_DNA"/>
</dbReference>
<gene>
    <name evidence="1" type="ORF">AHA02nite_17710</name>
</gene>
<protein>
    <submittedName>
        <fullName evidence="1">Uncharacterized protein</fullName>
    </submittedName>
</protein>
<accession>A0A511W4I5</accession>
<organism evidence="1 2">
    <name type="scientific">Alkalibacillus haloalkaliphilus</name>
    <dbReference type="NCBI Taxonomy" id="94136"/>
    <lineage>
        <taxon>Bacteria</taxon>
        <taxon>Bacillati</taxon>
        <taxon>Bacillota</taxon>
        <taxon>Bacilli</taxon>
        <taxon>Bacillales</taxon>
        <taxon>Bacillaceae</taxon>
        <taxon>Alkalibacillus</taxon>
    </lineage>
</organism>
<dbReference type="AlphaFoldDB" id="A0A511W4I5"/>
<comment type="caution">
    <text evidence="1">The sequence shown here is derived from an EMBL/GenBank/DDBJ whole genome shotgun (WGS) entry which is preliminary data.</text>
</comment>
<name>A0A511W4I5_9BACI</name>
<dbReference type="Proteomes" id="UP000321440">
    <property type="component" value="Unassembled WGS sequence"/>
</dbReference>
<evidence type="ECO:0000313" key="2">
    <source>
        <dbReference type="Proteomes" id="UP000321440"/>
    </source>
</evidence>
<keyword evidence="2" id="KW-1185">Reference proteome</keyword>
<dbReference type="RefSeq" id="WP_281284097.1">
    <property type="nucleotide sequence ID" value="NZ_BJYA01000012.1"/>
</dbReference>
<proteinExistence type="predicted"/>
<evidence type="ECO:0000313" key="1">
    <source>
        <dbReference type="EMBL" id="GEN45995.1"/>
    </source>
</evidence>